<organism evidence="1 2">
    <name type="scientific">Meloidogyne graminicola</name>
    <dbReference type="NCBI Taxonomy" id="189291"/>
    <lineage>
        <taxon>Eukaryota</taxon>
        <taxon>Metazoa</taxon>
        <taxon>Ecdysozoa</taxon>
        <taxon>Nematoda</taxon>
        <taxon>Chromadorea</taxon>
        <taxon>Rhabditida</taxon>
        <taxon>Tylenchina</taxon>
        <taxon>Tylenchomorpha</taxon>
        <taxon>Tylenchoidea</taxon>
        <taxon>Meloidogynidae</taxon>
        <taxon>Meloidogyninae</taxon>
        <taxon>Meloidogyne</taxon>
    </lineage>
</organism>
<name>A0A8S9ZG07_9BILA</name>
<protein>
    <submittedName>
        <fullName evidence="1">Uncharacterized protein</fullName>
    </submittedName>
</protein>
<proteinExistence type="predicted"/>
<gene>
    <name evidence="1" type="ORF">Mgra_00008365</name>
</gene>
<sequence length="162" mass="17948">MSSSNQLGGAGNYGMFKDNPMNYIPQGGHGHNTQRQITPVQPMLGQYMPGQYMPGQYIPGQYNLGQYNLGQYNLGQYNLGQYMPGQSFQTHPPFTPTGSMPFPHSSPVLPPTGYPFHQPMGHSNSLPSAFIDKPVDQLTFDEIPHIPSSPQVYEGGNNHWYS</sequence>
<reference evidence="1" key="1">
    <citation type="journal article" date="2020" name="Ecol. Evol.">
        <title>Genome structure and content of the rice root-knot nematode (Meloidogyne graminicola).</title>
        <authorList>
            <person name="Phan N.T."/>
            <person name="Danchin E.G.J."/>
            <person name="Klopp C."/>
            <person name="Perfus-Barbeoch L."/>
            <person name="Kozlowski D.K."/>
            <person name="Koutsovoulos G.D."/>
            <person name="Lopez-Roques C."/>
            <person name="Bouchez O."/>
            <person name="Zahm M."/>
            <person name="Besnard G."/>
            <person name="Bellafiore S."/>
        </authorList>
    </citation>
    <scope>NUCLEOTIDE SEQUENCE</scope>
    <source>
        <strain evidence="1">VN-18</strain>
    </source>
</reference>
<dbReference type="Proteomes" id="UP000605970">
    <property type="component" value="Unassembled WGS sequence"/>
</dbReference>
<accession>A0A8S9ZG07</accession>
<dbReference type="AlphaFoldDB" id="A0A8S9ZG07"/>
<keyword evidence="2" id="KW-1185">Reference proteome</keyword>
<dbReference type="OrthoDB" id="8115566at2759"/>
<comment type="caution">
    <text evidence="1">The sequence shown here is derived from an EMBL/GenBank/DDBJ whole genome shotgun (WGS) entry which is preliminary data.</text>
</comment>
<evidence type="ECO:0000313" key="1">
    <source>
        <dbReference type="EMBL" id="KAF7632247.1"/>
    </source>
</evidence>
<dbReference type="EMBL" id="JABEBT010000108">
    <property type="protein sequence ID" value="KAF7632247.1"/>
    <property type="molecule type" value="Genomic_DNA"/>
</dbReference>
<evidence type="ECO:0000313" key="2">
    <source>
        <dbReference type="Proteomes" id="UP000605970"/>
    </source>
</evidence>